<evidence type="ECO:0000256" key="3">
    <source>
        <dbReference type="ARBA" id="ARBA00012438"/>
    </source>
</evidence>
<comment type="subcellular location">
    <subcellularLocation>
        <location evidence="2">Membrane</location>
    </subcellularLocation>
</comment>
<keyword evidence="5" id="KW-0808">Transferase</keyword>
<evidence type="ECO:0000313" key="13">
    <source>
        <dbReference type="EMBL" id="SME93950.1"/>
    </source>
</evidence>
<evidence type="ECO:0000256" key="7">
    <source>
        <dbReference type="ARBA" id="ARBA00022777"/>
    </source>
</evidence>
<dbReference type="Pfam" id="PF00512">
    <property type="entry name" value="HisKA"/>
    <property type="match status" value="1"/>
</dbReference>
<dbReference type="GO" id="GO:0000155">
    <property type="term" value="F:phosphorelay sensor kinase activity"/>
    <property type="evidence" value="ECO:0007669"/>
    <property type="project" value="InterPro"/>
</dbReference>
<dbReference type="SMART" id="SM00388">
    <property type="entry name" value="HisKA"/>
    <property type="match status" value="1"/>
</dbReference>
<evidence type="ECO:0000256" key="4">
    <source>
        <dbReference type="ARBA" id="ARBA00022553"/>
    </source>
</evidence>
<evidence type="ECO:0000256" key="5">
    <source>
        <dbReference type="ARBA" id="ARBA00022679"/>
    </source>
</evidence>
<evidence type="ECO:0000256" key="1">
    <source>
        <dbReference type="ARBA" id="ARBA00000085"/>
    </source>
</evidence>
<dbReference type="STRING" id="1123014.SAMN02745746_00214"/>
<dbReference type="InterPro" id="IPR013727">
    <property type="entry name" value="2CSK_N"/>
</dbReference>
<evidence type="ECO:0000256" key="2">
    <source>
        <dbReference type="ARBA" id="ARBA00004370"/>
    </source>
</evidence>
<dbReference type="CDD" id="cd00082">
    <property type="entry name" value="HisKA"/>
    <property type="match status" value="1"/>
</dbReference>
<dbReference type="InterPro" id="IPR004358">
    <property type="entry name" value="Sig_transdc_His_kin-like_C"/>
</dbReference>
<dbReference type="AlphaFoldDB" id="A0A1Y6BAE1"/>
<evidence type="ECO:0000256" key="6">
    <source>
        <dbReference type="ARBA" id="ARBA00022692"/>
    </source>
</evidence>
<evidence type="ECO:0000256" key="9">
    <source>
        <dbReference type="ARBA" id="ARBA00023012"/>
    </source>
</evidence>
<comment type="catalytic activity">
    <reaction evidence="1">
        <text>ATP + protein L-histidine = ADP + protein N-phospho-L-histidine.</text>
        <dbReference type="EC" id="2.7.13.3"/>
    </reaction>
</comment>
<sequence length="478" mass="51844">MSPPRHLSLRRQLLLWLLLPQLVLWLAAAYLAYAMALGYSNEVIDRSLAKSSRALARQVKPFGNGFYVDFPQAAREILEEDPNDRVYYMISSPPEAFLLGDPAMPRPPAGLPVRAGASYFYNAAMAKQGNRLEMRVAALYLNAGTPDQPQLMLVQVAKSRALSAELAHKILFDMGLPLLGLMLLTSVLVWAGISRGLSPLRNLRRSVEHRSARDLAPIEAENAPSEVRALATAINTLLAEVHGQVAQQRRFIADAAHQLRTPLAGLKSQSELAQSELRQAQPDVARACRQLEQVHTSVERSIRLVNQLLALARAEPEAGLQLAPLDLAQLVREVTAEAVPRALARDIDLGVEGGDAPLAIAGHAGLLRELVANLLDNAIQYTPPGGEVTVALQPAPGEVWLRVSDNGPGIPPAERERVFERFYRGSAEGKGKGCGLGLAIVQEIARRHRTTATLSEHLPHGLTVSLRFALSAPPGSAR</sequence>
<dbReference type="Pfam" id="PF08521">
    <property type="entry name" value="2CSK_N"/>
    <property type="match status" value="1"/>
</dbReference>
<keyword evidence="6" id="KW-0812">Transmembrane</keyword>
<dbReference type="PANTHER" id="PTHR45436">
    <property type="entry name" value="SENSOR HISTIDINE KINASE YKOH"/>
    <property type="match status" value="1"/>
</dbReference>
<dbReference type="GO" id="GO:0005886">
    <property type="term" value="C:plasma membrane"/>
    <property type="evidence" value="ECO:0007669"/>
    <property type="project" value="TreeGrafter"/>
</dbReference>
<keyword evidence="10" id="KW-0472">Membrane</keyword>
<dbReference type="SUPFAM" id="SSF47384">
    <property type="entry name" value="Homodimeric domain of signal transducing histidine kinase"/>
    <property type="match status" value="1"/>
</dbReference>
<dbReference type="SMART" id="SM00387">
    <property type="entry name" value="HATPase_c"/>
    <property type="match status" value="1"/>
</dbReference>
<keyword evidence="8" id="KW-1133">Transmembrane helix</keyword>
<dbReference type="Gene3D" id="1.10.287.130">
    <property type="match status" value="1"/>
</dbReference>
<dbReference type="EC" id="2.7.13.3" evidence="3"/>
<feature type="domain" description="Histidine kinase" evidence="11">
    <location>
        <begin position="254"/>
        <end position="472"/>
    </location>
</feature>
<dbReference type="Proteomes" id="UP000192920">
    <property type="component" value="Unassembled WGS sequence"/>
</dbReference>
<keyword evidence="9" id="KW-0902">Two-component regulatory system</keyword>
<keyword evidence="14" id="KW-1185">Reference proteome</keyword>
<dbReference type="PROSITE" id="PS50109">
    <property type="entry name" value="HIS_KIN"/>
    <property type="match status" value="1"/>
</dbReference>
<evidence type="ECO:0000256" key="8">
    <source>
        <dbReference type="ARBA" id="ARBA00022989"/>
    </source>
</evidence>
<accession>A0A1Y6BAE1</accession>
<evidence type="ECO:0000259" key="12">
    <source>
        <dbReference type="PROSITE" id="PS50885"/>
    </source>
</evidence>
<dbReference type="Pfam" id="PF02518">
    <property type="entry name" value="HATPase_c"/>
    <property type="match status" value="1"/>
</dbReference>
<dbReference type="InterPro" id="IPR003660">
    <property type="entry name" value="HAMP_dom"/>
</dbReference>
<evidence type="ECO:0000259" key="11">
    <source>
        <dbReference type="PROSITE" id="PS50109"/>
    </source>
</evidence>
<dbReference type="InterPro" id="IPR003661">
    <property type="entry name" value="HisK_dim/P_dom"/>
</dbReference>
<dbReference type="SMART" id="SM00304">
    <property type="entry name" value="HAMP"/>
    <property type="match status" value="1"/>
</dbReference>
<dbReference type="SUPFAM" id="SSF55874">
    <property type="entry name" value="ATPase domain of HSP90 chaperone/DNA topoisomerase II/histidine kinase"/>
    <property type="match status" value="1"/>
</dbReference>
<dbReference type="InterPro" id="IPR003594">
    <property type="entry name" value="HATPase_dom"/>
</dbReference>
<dbReference type="EMBL" id="FXAG01000001">
    <property type="protein sequence ID" value="SME93950.1"/>
    <property type="molecule type" value="Genomic_DNA"/>
</dbReference>
<dbReference type="PRINTS" id="PR00344">
    <property type="entry name" value="BCTRLSENSOR"/>
</dbReference>
<dbReference type="InterPro" id="IPR050428">
    <property type="entry name" value="TCS_sensor_his_kinase"/>
</dbReference>
<reference evidence="14" key="1">
    <citation type="submission" date="2017-04" db="EMBL/GenBank/DDBJ databases">
        <authorList>
            <person name="Varghese N."/>
            <person name="Submissions S."/>
        </authorList>
    </citation>
    <scope>NUCLEOTIDE SEQUENCE [LARGE SCALE GENOMIC DNA]</scope>
    <source>
        <strain evidence="14">DSM 22618</strain>
    </source>
</reference>
<evidence type="ECO:0000313" key="14">
    <source>
        <dbReference type="Proteomes" id="UP000192920"/>
    </source>
</evidence>
<dbReference type="CDD" id="cd00075">
    <property type="entry name" value="HATPase"/>
    <property type="match status" value="1"/>
</dbReference>
<feature type="domain" description="HAMP" evidence="12">
    <location>
        <begin position="194"/>
        <end position="246"/>
    </location>
</feature>
<dbReference type="InterPro" id="IPR036890">
    <property type="entry name" value="HATPase_C_sf"/>
</dbReference>
<dbReference type="InterPro" id="IPR036097">
    <property type="entry name" value="HisK_dim/P_sf"/>
</dbReference>
<keyword evidence="4" id="KW-0597">Phosphoprotein</keyword>
<keyword evidence="7 13" id="KW-0418">Kinase</keyword>
<proteinExistence type="predicted"/>
<name>A0A1Y6BAE1_9NEIS</name>
<evidence type="ECO:0000256" key="10">
    <source>
        <dbReference type="ARBA" id="ARBA00023136"/>
    </source>
</evidence>
<dbReference type="RefSeq" id="WP_085274603.1">
    <property type="nucleotide sequence ID" value="NZ_FXAG01000001.1"/>
</dbReference>
<gene>
    <name evidence="13" type="ORF">SAMN02745746_00214</name>
</gene>
<dbReference type="PROSITE" id="PS50885">
    <property type="entry name" value="HAMP"/>
    <property type="match status" value="1"/>
</dbReference>
<protein>
    <recommendedName>
        <fullName evidence="3">histidine kinase</fullName>
        <ecNumber evidence="3">2.7.13.3</ecNumber>
    </recommendedName>
</protein>
<dbReference type="InterPro" id="IPR005467">
    <property type="entry name" value="His_kinase_dom"/>
</dbReference>
<dbReference type="PANTHER" id="PTHR45436:SF1">
    <property type="entry name" value="SENSOR PROTEIN QSEC"/>
    <property type="match status" value="1"/>
</dbReference>
<organism evidence="13 14">
    <name type="scientific">Pseudogulbenkiania subflava DSM 22618</name>
    <dbReference type="NCBI Taxonomy" id="1123014"/>
    <lineage>
        <taxon>Bacteria</taxon>
        <taxon>Pseudomonadati</taxon>
        <taxon>Pseudomonadota</taxon>
        <taxon>Betaproteobacteria</taxon>
        <taxon>Neisseriales</taxon>
        <taxon>Chromobacteriaceae</taxon>
        <taxon>Pseudogulbenkiania</taxon>
    </lineage>
</organism>
<dbReference type="Gene3D" id="3.30.565.10">
    <property type="entry name" value="Histidine kinase-like ATPase, C-terminal domain"/>
    <property type="match status" value="1"/>
</dbReference>